<evidence type="ECO:0000313" key="2">
    <source>
        <dbReference type="Proteomes" id="UP000676565"/>
    </source>
</evidence>
<accession>A0ABS5BL29</accession>
<organism evidence="1 2">
    <name type="scientific">Gemmata palustris</name>
    <dbReference type="NCBI Taxonomy" id="2822762"/>
    <lineage>
        <taxon>Bacteria</taxon>
        <taxon>Pseudomonadati</taxon>
        <taxon>Planctomycetota</taxon>
        <taxon>Planctomycetia</taxon>
        <taxon>Gemmatales</taxon>
        <taxon>Gemmataceae</taxon>
        <taxon>Gemmata</taxon>
    </lineage>
</organism>
<protein>
    <submittedName>
        <fullName evidence="1">Uncharacterized protein</fullName>
    </submittedName>
</protein>
<dbReference type="Proteomes" id="UP000676565">
    <property type="component" value="Unassembled WGS sequence"/>
</dbReference>
<gene>
    <name evidence="1" type="ORF">J8F10_03810</name>
</gene>
<dbReference type="RefSeq" id="WP_210652544.1">
    <property type="nucleotide sequence ID" value="NZ_JAGKQQ010000001.1"/>
</dbReference>
<dbReference type="EMBL" id="JAGKQQ010000001">
    <property type="protein sequence ID" value="MBP3954415.1"/>
    <property type="molecule type" value="Genomic_DNA"/>
</dbReference>
<sequence length="192" mass="21449">MGGTFSGYRGSKKRVVESCDALDTADLKRWGMLVRGTDRAGVLDWRRGGEEKPSSSVAYVLAAGAENGVLRLQYQIGPPAESLDYAIRLVTTGCHLGGVRWWFICPLVRDGVACGRRVRKLYRRGKYFGCRHCHSLAYRSTQESDSRVYAALRRGAHLHEFGDVRGMSVSQLGLALKVLTAGQKRLERFIRR</sequence>
<reference evidence="1 2" key="1">
    <citation type="submission" date="2021-04" db="EMBL/GenBank/DDBJ databases">
        <authorList>
            <person name="Ivanova A."/>
        </authorList>
    </citation>
    <scope>NUCLEOTIDE SEQUENCE [LARGE SCALE GENOMIC DNA]</scope>
    <source>
        <strain evidence="1 2">G18</strain>
    </source>
</reference>
<name>A0ABS5BL29_9BACT</name>
<proteinExistence type="predicted"/>
<keyword evidence="2" id="KW-1185">Reference proteome</keyword>
<comment type="caution">
    <text evidence="1">The sequence shown here is derived from an EMBL/GenBank/DDBJ whole genome shotgun (WGS) entry which is preliminary data.</text>
</comment>
<evidence type="ECO:0000313" key="1">
    <source>
        <dbReference type="EMBL" id="MBP3954415.1"/>
    </source>
</evidence>